<proteinExistence type="predicted"/>
<name>A0A7W8JBS2_9BACT</name>
<sequence length="94" mass="10330">MSVGSLAARQSLPYDDVYAVGFLGHGLLYGIGYVMAKAIVDSEGYGGLITSLRQPPHMFVLRYIQLPQYGADKDHPRLGTNTIKAAHRLEHLCK</sequence>
<evidence type="ECO:0000313" key="1">
    <source>
        <dbReference type="EMBL" id="MBB5346255.1"/>
    </source>
</evidence>
<protein>
    <submittedName>
        <fullName evidence="1">Uncharacterized protein</fullName>
    </submittedName>
</protein>
<comment type="caution">
    <text evidence="1">The sequence shown here is derived from an EMBL/GenBank/DDBJ whole genome shotgun (WGS) entry which is preliminary data.</text>
</comment>
<dbReference type="AlphaFoldDB" id="A0A7W8JBS2"/>
<dbReference type="Proteomes" id="UP000569092">
    <property type="component" value="Unassembled WGS sequence"/>
</dbReference>
<accession>A0A7W8JBS2</accession>
<evidence type="ECO:0000313" key="2">
    <source>
        <dbReference type="Proteomes" id="UP000569092"/>
    </source>
</evidence>
<reference evidence="1 2" key="1">
    <citation type="submission" date="2020-08" db="EMBL/GenBank/DDBJ databases">
        <title>Genomic Encyclopedia of Type Strains, Phase IV (KMG-V): Genome sequencing to study the core and pangenomes of soil and plant-associated prokaryotes.</title>
        <authorList>
            <person name="Whitman W."/>
        </authorList>
    </citation>
    <scope>NUCLEOTIDE SEQUENCE [LARGE SCALE GENOMIC DNA]</scope>
    <source>
        <strain evidence="1 2">M8US30</strain>
    </source>
</reference>
<organism evidence="1 2">
    <name type="scientific">Tunturiibacter lichenicola</name>
    <dbReference type="NCBI Taxonomy" id="2051959"/>
    <lineage>
        <taxon>Bacteria</taxon>
        <taxon>Pseudomonadati</taxon>
        <taxon>Acidobacteriota</taxon>
        <taxon>Terriglobia</taxon>
        <taxon>Terriglobales</taxon>
        <taxon>Acidobacteriaceae</taxon>
        <taxon>Tunturiibacter</taxon>
    </lineage>
</organism>
<gene>
    <name evidence="1" type="ORF">HDF10_004265</name>
</gene>
<dbReference type="EMBL" id="JACHDZ010000011">
    <property type="protein sequence ID" value="MBB5346255.1"/>
    <property type="molecule type" value="Genomic_DNA"/>
</dbReference>